<sequence length="105" mass="11920">MEAFPNDQGGGGGDNGRPSTGLLWFIAWYRKYKPESTYDTWMQPYRDVVAGYTPVGHRLYDWALAQAGVNVTGLVQWLVKPNGKRVMFRIINHLSYWAVGFGCVF</sequence>
<keyword evidence="2" id="KW-1185">Reference proteome</keyword>
<evidence type="ECO:0000313" key="1">
    <source>
        <dbReference type="EMBL" id="KAK0746940.1"/>
    </source>
</evidence>
<name>A0AA40K5S7_9PEZI</name>
<dbReference type="EMBL" id="JAUKUD010000004">
    <property type="protein sequence ID" value="KAK0746940.1"/>
    <property type="molecule type" value="Genomic_DNA"/>
</dbReference>
<gene>
    <name evidence="1" type="ORF">B0T18DRAFT_163457</name>
</gene>
<dbReference type="AlphaFoldDB" id="A0AA40K5S7"/>
<dbReference type="Proteomes" id="UP001172155">
    <property type="component" value="Unassembled WGS sequence"/>
</dbReference>
<reference evidence="1" key="1">
    <citation type="submission" date="2023-06" db="EMBL/GenBank/DDBJ databases">
        <title>Genome-scale phylogeny and comparative genomics of the fungal order Sordariales.</title>
        <authorList>
            <consortium name="Lawrence Berkeley National Laboratory"/>
            <person name="Hensen N."/>
            <person name="Bonometti L."/>
            <person name="Westerberg I."/>
            <person name="Brannstrom I.O."/>
            <person name="Guillou S."/>
            <person name="Cros-Aarteil S."/>
            <person name="Calhoun S."/>
            <person name="Haridas S."/>
            <person name="Kuo A."/>
            <person name="Mondo S."/>
            <person name="Pangilinan J."/>
            <person name="Riley R."/>
            <person name="LaButti K."/>
            <person name="Andreopoulos B."/>
            <person name="Lipzen A."/>
            <person name="Chen C."/>
            <person name="Yanf M."/>
            <person name="Daum C."/>
            <person name="Ng V."/>
            <person name="Clum A."/>
            <person name="Steindorff A."/>
            <person name="Ohm R."/>
            <person name="Martin F."/>
            <person name="Silar P."/>
            <person name="Natvig D."/>
            <person name="Lalanne C."/>
            <person name="Gautier V."/>
            <person name="Ament-velasquez S.L."/>
            <person name="Kruys A."/>
            <person name="Hutchinson M.I."/>
            <person name="Powell A.J."/>
            <person name="Barry K."/>
            <person name="Miller A.N."/>
            <person name="Grigoriev I.V."/>
            <person name="Debuchy R."/>
            <person name="Gladieux P."/>
            <person name="Thoren M.H."/>
            <person name="Johannesson H."/>
        </authorList>
    </citation>
    <scope>NUCLEOTIDE SEQUENCE</scope>
    <source>
        <strain evidence="1">SMH3187-1</strain>
    </source>
</reference>
<proteinExistence type="predicted"/>
<organism evidence="1 2">
    <name type="scientific">Schizothecium vesticola</name>
    <dbReference type="NCBI Taxonomy" id="314040"/>
    <lineage>
        <taxon>Eukaryota</taxon>
        <taxon>Fungi</taxon>
        <taxon>Dikarya</taxon>
        <taxon>Ascomycota</taxon>
        <taxon>Pezizomycotina</taxon>
        <taxon>Sordariomycetes</taxon>
        <taxon>Sordariomycetidae</taxon>
        <taxon>Sordariales</taxon>
        <taxon>Schizotheciaceae</taxon>
        <taxon>Schizothecium</taxon>
    </lineage>
</organism>
<comment type="caution">
    <text evidence="1">The sequence shown here is derived from an EMBL/GenBank/DDBJ whole genome shotgun (WGS) entry which is preliminary data.</text>
</comment>
<accession>A0AA40K5S7</accession>
<evidence type="ECO:0000313" key="2">
    <source>
        <dbReference type="Proteomes" id="UP001172155"/>
    </source>
</evidence>
<protein>
    <submittedName>
        <fullName evidence="1">Uncharacterized protein</fullName>
    </submittedName>
</protein>